<comment type="catalytic activity">
    <reaction evidence="13">
        <text>a triacylglycerol + H2O = a diacylglycerol + a fatty acid + H(+)</text>
        <dbReference type="Rhea" id="RHEA:12044"/>
        <dbReference type="ChEBI" id="CHEBI:15377"/>
        <dbReference type="ChEBI" id="CHEBI:15378"/>
        <dbReference type="ChEBI" id="CHEBI:17855"/>
        <dbReference type="ChEBI" id="CHEBI:18035"/>
        <dbReference type="ChEBI" id="CHEBI:28868"/>
        <dbReference type="EC" id="3.1.1.3"/>
    </reaction>
    <physiologicalReaction direction="left-to-right" evidence="13">
        <dbReference type="Rhea" id="RHEA:12045"/>
    </physiologicalReaction>
</comment>
<keyword evidence="9 44" id="KW-1133">Transmembrane helix</keyword>
<dbReference type="EMBL" id="JBJQND010000006">
    <property type="protein sequence ID" value="KAL3873507.1"/>
    <property type="molecule type" value="Genomic_DNA"/>
</dbReference>
<feature type="region of interest" description="Disordered" evidence="43">
    <location>
        <begin position="398"/>
        <end position="432"/>
    </location>
</feature>
<comment type="caution">
    <text evidence="46">The sequence shown here is derived from an EMBL/GenBank/DDBJ whole genome shotgun (WGS) entry which is preliminary data.</text>
</comment>
<evidence type="ECO:0000256" key="29">
    <source>
        <dbReference type="ARBA" id="ARBA00048227"/>
    </source>
</evidence>
<keyword evidence="10" id="KW-0443">Lipid metabolism</keyword>
<evidence type="ECO:0000256" key="30">
    <source>
        <dbReference type="ARBA" id="ARBA00048362"/>
    </source>
</evidence>
<dbReference type="GO" id="GO:0006629">
    <property type="term" value="P:lipid metabolic process"/>
    <property type="evidence" value="ECO:0007669"/>
    <property type="project" value="UniProtKB-KW"/>
</dbReference>
<evidence type="ECO:0000256" key="36">
    <source>
        <dbReference type="ARBA" id="ARBA00048699"/>
    </source>
</evidence>
<dbReference type="InterPro" id="IPR038885">
    <property type="entry name" value="PLB1"/>
</dbReference>
<evidence type="ECO:0000256" key="11">
    <source>
        <dbReference type="ARBA" id="ARBA00023136"/>
    </source>
</evidence>
<evidence type="ECO:0000256" key="1">
    <source>
        <dbReference type="ARBA" id="ARBA00004247"/>
    </source>
</evidence>
<evidence type="ECO:0000256" key="21">
    <source>
        <dbReference type="ARBA" id="ARBA00047324"/>
    </source>
</evidence>
<comment type="function">
    <text evidence="20">Calcium-independent membrane-associated phospholipase that catalyzes complete diacylation of phospholipids by hydrolyzing both sn-1 and sn-2 fatty acyl chains attached to the glycerol backbone (phospholipase B activity). Has dual phospholipase and lysophospholipase activities toward diacylphospholipids. Preferentially cleaves sn-2 ester bonds over sn-1 bonds. Acts as a lipase toward glycerolipid substrates. Hydrolyzes fatty acyl chains of diacylglycerols with preference for the sn-2 position and of triacylglycerols with not positional selectivity. May also hydrolyze long chain retinyl esters such as retinyl palmitate. May contribute to digestion of dietary phospholipids, glycerolipids and retinoids, facilitating lipid absorption at the brush border.</text>
</comment>
<evidence type="ECO:0000256" key="32">
    <source>
        <dbReference type="ARBA" id="ARBA00048386"/>
    </source>
</evidence>
<evidence type="ECO:0000256" key="31">
    <source>
        <dbReference type="ARBA" id="ARBA00048374"/>
    </source>
</evidence>
<comment type="catalytic activity">
    <reaction evidence="34">
        <text>1-hexadecanoyl-2-(9Z-octadecenoyl)-sn-glycero-3-phosphoethanolamine + H2O = 1-hexadecanoyl-sn-glycero-3-phosphoethanolamine + (9Z)-octadecenoate + H(+)</text>
        <dbReference type="Rhea" id="RHEA:40911"/>
        <dbReference type="ChEBI" id="CHEBI:15377"/>
        <dbReference type="ChEBI" id="CHEBI:15378"/>
        <dbReference type="ChEBI" id="CHEBI:30823"/>
        <dbReference type="ChEBI" id="CHEBI:73004"/>
        <dbReference type="ChEBI" id="CHEBI:73007"/>
    </reaction>
    <physiologicalReaction direction="left-to-right" evidence="34">
        <dbReference type="Rhea" id="RHEA:40912"/>
    </physiologicalReaction>
</comment>
<keyword evidence="47" id="KW-1185">Reference proteome</keyword>
<dbReference type="FunFam" id="3.40.50.1110:FF:000005">
    <property type="entry name" value="Phospholipase B1"/>
    <property type="match status" value="1"/>
</dbReference>
<comment type="catalytic activity">
    <reaction evidence="33">
        <text>a 1-acyl-sn-glycero-3-phosphocholine + H2O = sn-glycerol 3-phosphocholine + a fatty acid + H(+)</text>
        <dbReference type="Rhea" id="RHEA:15177"/>
        <dbReference type="ChEBI" id="CHEBI:15377"/>
        <dbReference type="ChEBI" id="CHEBI:15378"/>
        <dbReference type="ChEBI" id="CHEBI:16870"/>
        <dbReference type="ChEBI" id="CHEBI:28868"/>
        <dbReference type="ChEBI" id="CHEBI:58168"/>
        <dbReference type="EC" id="3.1.1.5"/>
    </reaction>
    <physiologicalReaction direction="left-to-right" evidence="33">
        <dbReference type="Rhea" id="RHEA:15178"/>
    </physiologicalReaction>
</comment>
<evidence type="ECO:0000256" key="6">
    <source>
        <dbReference type="ARBA" id="ARBA00022729"/>
    </source>
</evidence>
<comment type="catalytic activity">
    <reaction evidence="28">
        <text>1,2-di-(9Z-octadecenoyl)-sn-glycero-3-phosphocholine + H2O = 1-(9Z-octadecenoyl)-sn-glycero-3-phosphocholine + (9Z)-octadecenoate + H(+)</text>
        <dbReference type="Rhea" id="RHEA:40923"/>
        <dbReference type="ChEBI" id="CHEBI:15377"/>
        <dbReference type="ChEBI" id="CHEBI:15378"/>
        <dbReference type="ChEBI" id="CHEBI:28610"/>
        <dbReference type="ChEBI" id="CHEBI:30823"/>
        <dbReference type="ChEBI" id="CHEBI:74669"/>
    </reaction>
    <physiologicalReaction direction="left-to-right" evidence="28">
        <dbReference type="Rhea" id="RHEA:40924"/>
    </physiologicalReaction>
</comment>
<comment type="catalytic activity">
    <reaction evidence="29">
        <text>1,2-dihexadecanoyl-sn-glycero-3-phosphocholine + H2O = 1-hexadecanoyl-sn-glycero-3-phosphocholine + hexadecanoate + H(+)</text>
        <dbReference type="Rhea" id="RHEA:41223"/>
        <dbReference type="ChEBI" id="CHEBI:7896"/>
        <dbReference type="ChEBI" id="CHEBI:15377"/>
        <dbReference type="ChEBI" id="CHEBI:15378"/>
        <dbReference type="ChEBI" id="CHEBI:72998"/>
        <dbReference type="ChEBI" id="CHEBI:72999"/>
    </reaction>
    <physiologicalReaction direction="left-to-right" evidence="29">
        <dbReference type="Rhea" id="RHEA:41224"/>
    </physiologicalReaction>
</comment>
<comment type="catalytic activity">
    <reaction evidence="22">
        <text>1,3-dihexadecanoyl-2-(9Z-octadecenoyl)glycerol + H2O = 1-hexadecanoyl-2-(9Z-octadecenoyl)-glycerol + hexadecanoate + H(+)</text>
        <dbReference type="Rhea" id="RHEA:40979"/>
        <dbReference type="ChEBI" id="CHEBI:7896"/>
        <dbReference type="ChEBI" id="CHEBI:15377"/>
        <dbReference type="ChEBI" id="CHEBI:15378"/>
        <dbReference type="ChEBI" id="CHEBI:75585"/>
        <dbReference type="ChEBI" id="CHEBI:75688"/>
    </reaction>
    <physiologicalReaction direction="left-to-right" evidence="22">
        <dbReference type="Rhea" id="RHEA:40980"/>
    </physiologicalReaction>
</comment>
<evidence type="ECO:0000256" key="19">
    <source>
        <dbReference type="ARBA" id="ARBA00033022"/>
    </source>
</evidence>
<feature type="signal peptide" evidence="45">
    <location>
        <begin position="1"/>
        <end position="25"/>
    </location>
</feature>
<keyword evidence="12" id="KW-0325">Glycoprotein</keyword>
<keyword evidence="7" id="KW-0677">Repeat</keyword>
<dbReference type="SUPFAM" id="SSF52266">
    <property type="entry name" value="SGNH hydrolase"/>
    <property type="match status" value="1"/>
</dbReference>
<organism evidence="46 47">
    <name type="scientific">Sinanodonta woodiana</name>
    <name type="common">Chinese pond mussel</name>
    <name type="synonym">Anodonta woodiana</name>
    <dbReference type="NCBI Taxonomy" id="1069815"/>
    <lineage>
        <taxon>Eukaryota</taxon>
        <taxon>Metazoa</taxon>
        <taxon>Spiralia</taxon>
        <taxon>Lophotrochozoa</taxon>
        <taxon>Mollusca</taxon>
        <taxon>Bivalvia</taxon>
        <taxon>Autobranchia</taxon>
        <taxon>Heteroconchia</taxon>
        <taxon>Palaeoheterodonta</taxon>
        <taxon>Unionida</taxon>
        <taxon>Unionoidea</taxon>
        <taxon>Unionidae</taxon>
        <taxon>Unioninae</taxon>
        <taxon>Sinanodonta</taxon>
    </lineage>
</organism>
<sequence length="487" mass="53015">MGSKCAFVWILVISTWTSLLKFSGADYAAYRKYIQEQANNITFVKLFQEHLKLFQSNNGKVLGSSDTFDCKQFPHPTRSATTVHNLTPYDVKVVGAMGDSITAGTGIKATTVLGLLREDRGLSWSIGGIGDINEHETVANALKFYNPSVAGFSTGSGDVNSKYAHLNVAVAGETSSDIPRQAQELIDRMKKEPGVDFENDWKVITVFIGGNDLCDYCKDKETYSAENYVSNIQKGLDILHAQVPRAFVNLVEVLNIAVVRQLNQNLVCNGLHLFLCGCAAFPMSKEAEAELAAEVIQYREEAEKLIATGRYDTRNDFTVVLQPFLKDTGVPMKDGCSGDSSCPDLSYFAPDCFHFSEKGHEAAAGALWNNMIEPVSKKRTSWTPGELVECPSATSPYFATSKNDQSTDDQFGGVYSADEKESNSNPSGTGESVAKSTVGIVVAVVAGACLLILIAVAIIRLVNKNKRCPEEHLPLLQSGQSYVHKSI</sequence>
<keyword evidence="8" id="KW-0378">Hydrolase</keyword>
<evidence type="ECO:0000256" key="40">
    <source>
        <dbReference type="ARBA" id="ARBA00049363"/>
    </source>
</evidence>
<gene>
    <name evidence="46" type="ORF">ACJMK2_036616</name>
</gene>
<accession>A0ABD3WI52</accession>
<evidence type="ECO:0000256" key="42">
    <source>
        <dbReference type="ARBA" id="ARBA00049461"/>
    </source>
</evidence>
<dbReference type="InterPro" id="IPR036514">
    <property type="entry name" value="SGNH_hydro_sf"/>
</dbReference>
<evidence type="ECO:0000313" key="46">
    <source>
        <dbReference type="EMBL" id="KAL3873507.1"/>
    </source>
</evidence>
<evidence type="ECO:0000256" key="5">
    <source>
        <dbReference type="ARBA" id="ARBA00022692"/>
    </source>
</evidence>
<dbReference type="Proteomes" id="UP001634394">
    <property type="component" value="Unassembled WGS sequence"/>
</dbReference>
<comment type="catalytic activity">
    <reaction evidence="15">
        <text>a 1,2-diacyl-sn-glycero-3-phosphocholine + H2O = a 1-acyl-sn-glycero-3-phosphocholine + a fatty acid + H(+)</text>
        <dbReference type="Rhea" id="RHEA:15801"/>
        <dbReference type="ChEBI" id="CHEBI:15377"/>
        <dbReference type="ChEBI" id="CHEBI:15378"/>
        <dbReference type="ChEBI" id="CHEBI:28868"/>
        <dbReference type="ChEBI" id="CHEBI:57643"/>
        <dbReference type="ChEBI" id="CHEBI:58168"/>
        <dbReference type="EC" id="3.1.1.4"/>
    </reaction>
    <physiologicalReaction direction="left-to-right" evidence="15">
        <dbReference type="Rhea" id="RHEA:15802"/>
    </physiologicalReaction>
</comment>
<evidence type="ECO:0000256" key="8">
    <source>
        <dbReference type="ARBA" id="ARBA00022801"/>
    </source>
</evidence>
<dbReference type="PANTHER" id="PTHR21325">
    <property type="entry name" value="PHOSPHOLIPASE B, PLB1"/>
    <property type="match status" value="1"/>
</dbReference>
<comment type="subcellular location">
    <subcellularLocation>
        <location evidence="1">Apical cell membrane</location>
        <topology evidence="1">Single-pass type I membrane protein</topology>
    </subcellularLocation>
</comment>
<comment type="similarity">
    <text evidence="2">Belongs to the 'GDSL' lipolytic enzyme family. Phospholipase B1 subfamily.</text>
</comment>
<evidence type="ECO:0000256" key="33">
    <source>
        <dbReference type="ARBA" id="ARBA00048454"/>
    </source>
</evidence>
<name>A0ABD3WI52_SINWO</name>
<dbReference type="Gene3D" id="3.40.50.1110">
    <property type="entry name" value="SGNH hydrolase"/>
    <property type="match status" value="1"/>
</dbReference>
<evidence type="ECO:0000256" key="18">
    <source>
        <dbReference type="ARBA" id="ARBA00031485"/>
    </source>
</evidence>
<evidence type="ECO:0000256" key="13">
    <source>
        <dbReference type="ARBA" id="ARBA00023369"/>
    </source>
</evidence>
<comment type="catalytic activity">
    <reaction evidence="38">
        <text>1-O-hexadecyl-2-(9Z)-octadecenoyl-sn-glycero-3-phosphocholine + H2O = 1-O-hexadecyl-sn-glycero-3-phosphocholine + (9Z)-octadecenoate + H(+)</text>
        <dbReference type="Rhea" id="RHEA:40915"/>
        <dbReference type="ChEBI" id="CHEBI:15377"/>
        <dbReference type="ChEBI" id="CHEBI:15378"/>
        <dbReference type="ChEBI" id="CHEBI:30823"/>
        <dbReference type="ChEBI" id="CHEBI:34112"/>
        <dbReference type="ChEBI" id="CHEBI:64496"/>
    </reaction>
    <physiologicalReaction direction="left-to-right" evidence="38">
        <dbReference type="Rhea" id="RHEA:40916"/>
    </physiologicalReaction>
</comment>
<evidence type="ECO:0000256" key="15">
    <source>
        <dbReference type="ARBA" id="ARBA00023422"/>
    </source>
</evidence>
<comment type="catalytic activity">
    <reaction evidence="32">
        <text>1,2,3-tri-(9Z-octadecenoyl)-glycerol + H2O = di-(9Z)-octadecenoylglycerol + (9Z)-octadecenoate + H(+)</text>
        <dbReference type="Rhea" id="RHEA:38575"/>
        <dbReference type="ChEBI" id="CHEBI:15377"/>
        <dbReference type="ChEBI" id="CHEBI:15378"/>
        <dbReference type="ChEBI" id="CHEBI:30823"/>
        <dbReference type="ChEBI" id="CHEBI:53753"/>
        <dbReference type="ChEBI" id="CHEBI:75945"/>
    </reaction>
    <physiologicalReaction direction="left-to-right" evidence="32">
        <dbReference type="Rhea" id="RHEA:38576"/>
    </physiologicalReaction>
</comment>
<evidence type="ECO:0000256" key="27">
    <source>
        <dbReference type="ARBA" id="ARBA00048049"/>
    </source>
</evidence>
<comment type="catalytic activity">
    <reaction evidence="37">
        <text>1,3-dihexadecanoyl-2-(9Z-octadecenoyl)glycerol + H2O = 1,3-dihexadecanoylglycerol + (9Z)-octadecenoate + H(+)</text>
        <dbReference type="Rhea" id="RHEA:40983"/>
        <dbReference type="ChEBI" id="CHEBI:15377"/>
        <dbReference type="ChEBI" id="CHEBI:15378"/>
        <dbReference type="ChEBI" id="CHEBI:30823"/>
        <dbReference type="ChEBI" id="CHEBI:75688"/>
        <dbReference type="ChEBI" id="CHEBI:77619"/>
    </reaction>
    <physiologicalReaction direction="left-to-right" evidence="37">
        <dbReference type="Rhea" id="RHEA:40984"/>
    </physiologicalReaction>
</comment>
<evidence type="ECO:0000256" key="44">
    <source>
        <dbReference type="SAM" id="Phobius"/>
    </source>
</evidence>
<dbReference type="GO" id="GO:0004806">
    <property type="term" value="F:triacylglycerol lipase activity"/>
    <property type="evidence" value="ECO:0007669"/>
    <property type="project" value="UniProtKB-EC"/>
</dbReference>
<evidence type="ECO:0000256" key="20">
    <source>
        <dbReference type="ARBA" id="ARBA00045916"/>
    </source>
</evidence>
<dbReference type="AlphaFoldDB" id="A0ABD3WI52"/>
<dbReference type="CDD" id="cd01824">
    <property type="entry name" value="Phospholipase_B_like"/>
    <property type="match status" value="1"/>
</dbReference>
<evidence type="ECO:0000256" key="3">
    <source>
        <dbReference type="ARBA" id="ARBA00015133"/>
    </source>
</evidence>
<evidence type="ECO:0000256" key="23">
    <source>
        <dbReference type="ARBA" id="ARBA00047438"/>
    </source>
</evidence>
<evidence type="ECO:0000256" key="24">
    <source>
        <dbReference type="ARBA" id="ARBA00047459"/>
    </source>
</evidence>
<comment type="catalytic activity">
    <reaction evidence="27">
        <text>a 1-O-alkyl-2-acyl-sn-glycero-3-phosphocholine + H2O = a 1-O-alkyl-sn-glycero-3-phosphocholine + a fatty acid + H(+)</text>
        <dbReference type="Rhea" id="RHEA:36231"/>
        <dbReference type="ChEBI" id="CHEBI:15377"/>
        <dbReference type="ChEBI" id="CHEBI:15378"/>
        <dbReference type="ChEBI" id="CHEBI:28868"/>
        <dbReference type="ChEBI" id="CHEBI:30909"/>
        <dbReference type="ChEBI" id="CHEBI:36702"/>
        <dbReference type="EC" id="3.1.1.4"/>
    </reaction>
    <physiologicalReaction direction="left-to-right" evidence="27">
        <dbReference type="Rhea" id="RHEA:36232"/>
    </physiologicalReaction>
</comment>
<dbReference type="GO" id="GO:0004622">
    <property type="term" value="F:phosphatidylcholine lysophospholipase activity"/>
    <property type="evidence" value="ECO:0007669"/>
    <property type="project" value="UniProtKB-EC"/>
</dbReference>
<evidence type="ECO:0000256" key="39">
    <source>
        <dbReference type="ARBA" id="ARBA00048939"/>
    </source>
</evidence>
<comment type="catalytic activity">
    <reaction evidence="41">
        <text>1,3-di-(9Z-octadecenoyl)-glycerol + H2O = 1-(9Z-octadecenoyl)-glycerol + (9Z)-octadecenoate + H(+)</text>
        <dbReference type="Rhea" id="RHEA:39939"/>
        <dbReference type="ChEBI" id="CHEBI:15377"/>
        <dbReference type="ChEBI" id="CHEBI:15378"/>
        <dbReference type="ChEBI" id="CHEBI:30823"/>
        <dbReference type="ChEBI" id="CHEBI:75342"/>
        <dbReference type="ChEBI" id="CHEBI:75735"/>
    </reaction>
    <physiologicalReaction direction="left-to-right" evidence="41">
        <dbReference type="Rhea" id="RHEA:39940"/>
    </physiologicalReaction>
</comment>
<dbReference type="InterPro" id="IPR001087">
    <property type="entry name" value="GDSL"/>
</dbReference>
<protein>
    <recommendedName>
        <fullName evidence="3">Phospholipase B1, membrane-associated</fullName>
    </recommendedName>
    <alternativeName>
        <fullName evidence="16">Lysophospholipase</fullName>
    </alternativeName>
    <alternativeName>
        <fullName evidence="17">Phospholipase A2</fullName>
    </alternativeName>
    <alternativeName>
        <fullName evidence="19">Phospholipase B/lipase</fullName>
    </alternativeName>
    <alternativeName>
        <fullName evidence="18">Triacylglycerol lipase</fullName>
    </alternativeName>
</protein>
<dbReference type="Pfam" id="PF00657">
    <property type="entry name" value="Lipase_GDSL"/>
    <property type="match status" value="1"/>
</dbReference>
<evidence type="ECO:0000256" key="4">
    <source>
        <dbReference type="ARBA" id="ARBA00022475"/>
    </source>
</evidence>
<comment type="catalytic activity">
    <reaction evidence="30">
        <text>1-hexadecanoyl-2-(9Z,12Z-octadecadienoyl)-sn-glycero-3-phosphocholine + H2O = 2-(9Z,12Z-octadecadienoyl)-sn-glycero-3-phosphocholine + hexadecanoate + H(+)</text>
        <dbReference type="Rhea" id="RHEA:40971"/>
        <dbReference type="ChEBI" id="CHEBI:7896"/>
        <dbReference type="ChEBI" id="CHEBI:15377"/>
        <dbReference type="ChEBI" id="CHEBI:15378"/>
        <dbReference type="ChEBI" id="CHEBI:73002"/>
        <dbReference type="ChEBI" id="CHEBI:76084"/>
    </reaction>
    <physiologicalReaction direction="left-to-right" evidence="30">
        <dbReference type="Rhea" id="RHEA:40972"/>
    </physiologicalReaction>
</comment>
<evidence type="ECO:0000256" key="34">
    <source>
        <dbReference type="ARBA" id="ARBA00048613"/>
    </source>
</evidence>
<feature type="chain" id="PRO_5044839077" description="Phospholipase B1, membrane-associated" evidence="45">
    <location>
        <begin position="26"/>
        <end position="487"/>
    </location>
</feature>
<comment type="catalytic activity">
    <reaction evidence="24">
        <text>1-hexadecanoyl-2-(9Z)-octadecenoyl-3-octadecanoyl-sn-glycerol + H2O = 1-hexadecanoyl-2-(9Z-octadecenoyl)-sn-glycerol + octadecanoate + H(+)</text>
        <dbReference type="Rhea" id="RHEA:41111"/>
        <dbReference type="ChEBI" id="CHEBI:15377"/>
        <dbReference type="ChEBI" id="CHEBI:15378"/>
        <dbReference type="ChEBI" id="CHEBI:25629"/>
        <dbReference type="ChEBI" id="CHEBI:75466"/>
        <dbReference type="ChEBI" id="CHEBI:77623"/>
    </reaction>
    <physiologicalReaction direction="left-to-right" evidence="24">
        <dbReference type="Rhea" id="RHEA:41112"/>
    </physiologicalReaction>
</comment>
<evidence type="ECO:0000256" key="35">
    <source>
        <dbReference type="ARBA" id="ARBA00048656"/>
    </source>
</evidence>
<evidence type="ECO:0000256" key="43">
    <source>
        <dbReference type="SAM" id="MobiDB-lite"/>
    </source>
</evidence>
<keyword evidence="11 44" id="KW-0472">Membrane</keyword>
<evidence type="ECO:0000256" key="41">
    <source>
        <dbReference type="ARBA" id="ARBA00049372"/>
    </source>
</evidence>
<evidence type="ECO:0000256" key="28">
    <source>
        <dbReference type="ARBA" id="ARBA00048058"/>
    </source>
</evidence>
<evidence type="ECO:0000256" key="7">
    <source>
        <dbReference type="ARBA" id="ARBA00022737"/>
    </source>
</evidence>
<proteinExistence type="inferred from homology"/>
<evidence type="ECO:0000256" key="26">
    <source>
        <dbReference type="ARBA" id="ARBA00048015"/>
    </source>
</evidence>
<evidence type="ECO:0000256" key="17">
    <source>
        <dbReference type="ARBA" id="ARBA00031182"/>
    </source>
</evidence>
<reference evidence="46 47" key="1">
    <citation type="submission" date="2024-11" db="EMBL/GenBank/DDBJ databases">
        <title>Chromosome-level genome assembly of the freshwater bivalve Anodonta woodiana.</title>
        <authorList>
            <person name="Chen X."/>
        </authorList>
    </citation>
    <scope>NUCLEOTIDE SEQUENCE [LARGE SCALE GENOMIC DNA]</scope>
    <source>
        <strain evidence="46">MN2024</strain>
        <tissue evidence="46">Gills</tissue>
    </source>
</reference>
<comment type="catalytic activity">
    <reaction evidence="31">
        <text>1-octadecanoyl-2-(9Z,12Z)-octadecadienoyl-sn-glycerol + H2O = 1-octadecanoyl-sn-glycerol + (9Z,12Z)-octadecadienoate + H(+)</text>
        <dbReference type="Rhea" id="RHEA:40927"/>
        <dbReference type="ChEBI" id="CHEBI:15377"/>
        <dbReference type="ChEBI" id="CHEBI:15378"/>
        <dbReference type="ChEBI" id="CHEBI:30245"/>
        <dbReference type="ChEBI" id="CHEBI:75550"/>
        <dbReference type="ChEBI" id="CHEBI:77097"/>
    </reaction>
    <physiologicalReaction direction="left-to-right" evidence="31">
        <dbReference type="Rhea" id="RHEA:40928"/>
    </physiologicalReaction>
</comment>
<feature type="transmembrane region" description="Helical" evidence="44">
    <location>
        <begin position="438"/>
        <end position="462"/>
    </location>
</feature>
<dbReference type="GO" id="GO:0016324">
    <property type="term" value="C:apical plasma membrane"/>
    <property type="evidence" value="ECO:0007669"/>
    <property type="project" value="UniProtKB-SubCell"/>
</dbReference>
<comment type="catalytic activity">
    <reaction evidence="35">
        <text>1-hexadecanoyl-sn-glycero-3-phosphocholine + H2O = sn-glycerol 3-phosphocholine + hexadecanoate + H(+)</text>
        <dbReference type="Rhea" id="RHEA:40435"/>
        <dbReference type="ChEBI" id="CHEBI:7896"/>
        <dbReference type="ChEBI" id="CHEBI:15377"/>
        <dbReference type="ChEBI" id="CHEBI:15378"/>
        <dbReference type="ChEBI" id="CHEBI:16870"/>
        <dbReference type="ChEBI" id="CHEBI:72998"/>
    </reaction>
    <physiologicalReaction direction="left-to-right" evidence="35">
        <dbReference type="Rhea" id="RHEA:40436"/>
    </physiologicalReaction>
</comment>
<dbReference type="GO" id="GO:0004623">
    <property type="term" value="F:phospholipase A2 activity"/>
    <property type="evidence" value="ECO:0007669"/>
    <property type="project" value="UniProtKB-EC"/>
</dbReference>
<comment type="catalytic activity">
    <reaction evidence="26">
        <text>1-hexadecanoyl-2-(9Z-octadecenoyl)-sn-glycero-3-phospho-(1'-sn-glycerol) + H2O = 1-hexadecanoyl-sn-glycero-3-phospho-(1'-sn-glycerol) + (9Z)-octadecenoate + H(+)</text>
        <dbReference type="Rhea" id="RHEA:40919"/>
        <dbReference type="ChEBI" id="CHEBI:15377"/>
        <dbReference type="ChEBI" id="CHEBI:15378"/>
        <dbReference type="ChEBI" id="CHEBI:30823"/>
        <dbReference type="ChEBI" id="CHEBI:72841"/>
        <dbReference type="ChEBI" id="CHEBI:75158"/>
    </reaction>
    <physiologicalReaction direction="left-to-right" evidence="26">
        <dbReference type="Rhea" id="RHEA:40920"/>
    </physiologicalReaction>
</comment>
<evidence type="ECO:0000313" key="47">
    <source>
        <dbReference type="Proteomes" id="UP001634394"/>
    </source>
</evidence>
<keyword evidence="6 45" id="KW-0732">Signal</keyword>
<comment type="catalytic activity">
    <reaction evidence="14">
        <text>1-hexadecanoyl-2-(9Z,12Z-octadecadienoyl)-sn-glycero-3-phosphocholine + H2O = (9Z,12Z)-octadecadienoate + 1-hexadecanoyl-sn-glycero-3-phosphocholine + H(+)</text>
        <dbReference type="Rhea" id="RHEA:40811"/>
        <dbReference type="ChEBI" id="CHEBI:15377"/>
        <dbReference type="ChEBI" id="CHEBI:15378"/>
        <dbReference type="ChEBI" id="CHEBI:30245"/>
        <dbReference type="ChEBI" id="CHEBI:72998"/>
        <dbReference type="ChEBI" id="CHEBI:73002"/>
    </reaction>
    <physiologicalReaction direction="left-to-right" evidence="14">
        <dbReference type="Rhea" id="RHEA:40812"/>
    </physiologicalReaction>
</comment>
<evidence type="ECO:0000256" key="37">
    <source>
        <dbReference type="ARBA" id="ARBA00048869"/>
    </source>
</evidence>
<evidence type="ECO:0000256" key="16">
    <source>
        <dbReference type="ARBA" id="ARBA00029723"/>
    </source>
</evidence>
<evidence type="ECO:0000256" key="2">
    <source>
        <dbReference type="ARBA" id="ARBA00009979"/>
    </source>
</evidence>
<evidence type="ECO:0000256" key="12">
    <source>
        <dbReference type="ARBA" id="ARBA00023180"/>
    </source>
</evidence>
<comment type="catalytic activity">
    <reaction evidence="36">
        <text>1-hexadecanoyl-2-(9Z-octadecenoyl)-sn-glycero-3-phosphocholine + H2O = 1-hexadecanoyl-sn-glycero-3-phosphocholine + (9Z)-octadecenoate + H(+)</text>
        <dbReference type="Rhea" id="RHEA:38779"/>
        <dbReference type="ChEBI" id="CHEBI:15377"/>
        <dbReference type="ChEBI" id="CHEBI:15378"/>
        <dbReference type="ChEBI" id="CHEBI:30823"/>
        <dbReference type="ChEBI" id="CHEBI:72998"/>
        <dbReference type="ChEBI" id="CHEBI:73001"/>
    </reaction>
    <physiologicalReaction direction="left-to-right" evidence="36">
        <dbReference type="Rhea" id="RHEA:38780"/>
    </physiologicalReaction>
</comment>
<comment type="catalytic activity">
    <reaction evidence="21">
        <text>1-hexadecanoyl-2-(9Z)-octadecenoyl-3-octadecanoyl-sn-glycerol + H2O = 2-(9Z-octadecenoyl)-3-octadecanoyl-sn-glycerol + hexadecanoate + H(+)</text>
        <dbReference type="Rhea" id="RHEA:41107"/>
        <dbReference type="ChEBI" id="CHEBI:7896"/>
        <dbReference type="ChEBI" id="CHEBI:15377"/>
        <dbReference type="ChEBI" id="CHEBI:15378"/>
        <dbReference type="ChEBI" id="CHEBI:75558"/>
        <dbReference type="ChEBI" id="CHEBI:77623"/>
    </reaction>
    <physiologicalReaction direction="left-to-right" evidence="21">
        <dbReference type="Rhea" id="RHEA:41108"/>
    </physiologicalReaction>
</comment>
<keyword evidence="4" id="KW-1003">Cell membrane</keyword>
<evidence type="ECO:0000256" key="9">
    <source>
        <dbReference type="ARBA" id="ARBA00022989"/>
    </source>
</evidence>
<dbReference type="PANTHER" id="PTHR21325:SF31">
    <property type="entry name" value="GH22081P-RELATED"/>
    <property type="match status" value="1"/>
</dbReference>
<evidence type="ECO:0000256" key="38">
    <source>
        <dbReference type="ARBA" id="ARBA00048872"/>
    </source>
</evidence>
<evidence type="ECO:0000256" key="10">
    <source>
        <dbReference type="ARBA" id="ARBA00023098"/>
    </source>
</evidence>
<evidence type="ECO:0000256" key="45">
    <source>
        <dbReference type="SAM" id="SignalP"/>
    </source>
</evidence>
<comment type="catalytic activity">
    <reaction evidence="42">
        <text>2-(9Z-octadecenoyl)-glycerol + H2O = glycerol + (9Z)-octadecenoate + H(+)</text>
        <dbReference type="Rhea" id="RHEA:38491"/>
        <dbReference type="ChEBI" id="CHEBI:15377"/>
        <dbReference type="ChEBI" id="CHEBI:15378"/>
        <dbReference type="ChEBI" id="CHEBI:17754"/>
        <dbReference type="ChEBI" id="CHEBI:30823"/>
        <dbReference type="ChEBI" id="CHEBI:73990"/>
    </reaction>
    <physiologicalReaction direction="left-to-right" evidence="42">
        <dbReference type="Rhea" id="RHEA:38492"/>
    </physiologicalReaction>
</comment>
<dbReference type="InterPro" id="IPR035547">
    <property type="entry name" value="Phospholipase_B"/>
</dbReference>
<evidence type="ECO:0000256" key="22">
    <source>
        <dbReference type="ARBA" id="ARBA00047363"/>
    </source>
</evidence>
<evidence type="ECO:0000256" key="25">
    <source>
        <dbReference type="ARBA" id="ARBA00048011"/>
    </source>
</evidence>
<evidence type="ECO:0000256" key="14">
    <source>
        <dbReference type="ARBA" id="ARBA00023408"/>
    </source>
</evidence>
<comment type="catalytic activity">
    <reaction evidence="39">
        <text>1-hexadecanoyl-2-(9Z)-octadecenoyl-3-octadecanoyl-sn-glycerol + H2O = 1-hexadecanoyl-3-octadecanoyl-sn-glycerol + (9Z)-octadecenoate + H(+)</text>
        <dbReference type="Rhea" id="RHEA:41103"/>
        <dbReference type="ChEBI" id="CHEBI:15377"/>
        <dbReference type="ChEBI" id="CHEBI:15378"/>
        <dbReference type="ChEBI" id="CHEBI:30823"/>
        <dbReference type="ChEBI" id="CHEBI:77623"/>
        <dbReference type="ChEBI" id="CHEBI:77624"/>
    </reaction>
    <physiologicalReaction direction="left-to-right" evidence="39">
        <dbReference type="Rhea" id="RHEA:41104"/>
    </physiologicalReaction>
</comment>
<keyword evidence="5 44" id="KW-0812">Transmembrane</keyword>
<comment type="catalytic activity">
    <reaction evidence="25">
        <text>2,3-di-(9Z)-octadecenoyl-sn-glycerol + H2O = 3-(9Z-octadecenoyl)-sn-glycerol + (9Z)-octadecenoate + H(+)</text>
        <dbReference type="Rhea" id="RHEA:42604"/>
        <dbReference type="ChEBI" id="CHEBI:15377"/>
        <dbReference type="ChEBI" id="CHEBI:15378"/>
        <dbReference type="ChEBI" id="CHEBI:30823"/>
        <dbReference type="ChEBI" id="CHEBI:75824"/>
        <dbReference type="ChEBI" id="CHEBI:75938"/>
    </reaction>
    <physiologicalReaction direction="left-to-right" evidence="25">
        <dbReference type="Rhea" id="RHEA:42605"/>
    </physiologicalReaction>
</comment>
<comment type="catalytic activity">
    <reaction evidence="40">
        <text>1,2-dihexadecanoyl-sn-glycero-3-phosphocholine + 2 H2O = sn-glycerol 3-phosphocholine + 2 hexadecanoate + 2 H(+)</text>
        <dbReference type="Rhea" id="RHEA:40975"/>
        <dbReference type="ChEBI" id="CHEBI:7896"/>
        <dbReference type="ChEBI" id="CHEBI:15377"/>
        <dbReference type="ChEBI" id="CHEBI:15378"/>
        <dbReference type="ChEBI" id="CHEBI:16870"/>
        <dbReference type="ChEBI" id="CHEBI:72999"/>
    </reaction>
    <physiologicalReaction direction="left-to-right" evidence="40">
        <dbReference type="Rhea" id="RHEA:40976"/>
    </physiologicalReaction>
</comment>
<comment type="catalytic activity">
    <reaction evidence="23">
        <text>1-(9Z-octadecenoyl)-glycerol + H2O = glycerol + (9Z)-octadecenoate + H(+)</text>
        <dbReference type="Rhea" id="RHEA:38487"/>
        <dbReference type="ChEBI" id="CHEBI:15377"/>
        <dbReference type="ChEBI" id="CHEBI:15378"/>
        <dbReference type="ChEBI" id="CHEBI:17754"/>
        <dbReference type="ChEBI" id="CHEBI:30823"/>
        <dbReference type="ChEBI" id="CHEBI:75342"/>
    </reaction>
    <physiologicalReaction direction="left-to-right" evidence="23">
        <dbReference type="Rhea" id="RHEA:38488"/>
    </physiologicalReaction>
</comment>